<feature type="coiled-coil region" evidence="1">
    <location>
        <begin position="164"/>
        <end position="191"/>
    </location>
</feature>
<dbReference type="STRING" id="1798682.A3C15_01465"/>
<evidence type="ECO:0000256" key="1">
    <source>
        <dbReference type="SAM" id="Coils"/>
    </source>
</evidence>
<keyword evidence="1" id="KW-0175">Coiled coil</keyword>
<evidence type="ECO:0000313" key="3">
    <source>
        <dbReference type="Proteomes" id="UP000176532"/>
    </source>
</evidence>
<feature type="coiled-coil region" evidence="1">
    <location>
        <begin position="36"/>
        <end position="70"/>
    </location>
</feature>
<feature type="coiled-coil region" evidence="1">
    <location>
        <begin position="101"/>
        <end position="128"/>
    </location>
</feature>
<sequence>MALFDHLRKQGETVKAEAAAKSLQIDAAIQRVHAAREAVAAAIENQSIDRQAAENELSSIEEEHQGLLEQAQTNPGILSEAEQDLVSQLRDARDQLTLHPKASTKDKIKELGAEMKTAKQVLRELSVSGVTAERQDRVREALRVKPDALEKFRTSPPPTRAEIVAAAREELKKEEAEINEARTALQNKIINFNDDERIEIYPPNGSKEHTAREATLRESAAQFVNLEAAAMSQPAIRDMSSLFEQKKAVADYVVDEIKKSRSFYQRIGYDMFVFNKFSSGRENLGNEILAFNDRLRAFVVKSGKAKIYKDSSGIDDHSEVNRAIVSLGIFGGRNNPFFGDIQTGVPVVYRDLLRQKMKEEGLL</sequence>
<comment type="caution">
    <text evidence="2">The sequence shown here is derived from an EMBL/GenBank/DDBJ whole genome shotgun (WGS) entry which is preliminary data.</text>
</comment>
<proteinExistence type="predicted"/>
<gene>
    <name evidence="2" type="ORF">A3C15_01465</name>
</gene>
<evidence type="ECO:0000313" key="2">
    <source>
        <dbReference type="EMBL" id="OGH67602.1"/>
    </source>
</evidence>
<dbReference type="Proteomes" id="UP000176532">
    <property type="component" value="Unassembled WGS sequence"/>
</dbReference>
<protein>
    <submittedName>
        <fullName evidence="2">Uncharacterized protein</fullName>
    </submittedName>
</protein>
<accession>A0A1F6M7G8</accession>
<organism evidence="2 3">
    <name type="scientific">Candidatus Magasanikbacteria bacterium RIFCSPHIGHO2_02_FULL_50_9b</name>
    <dbReference type="NCBI Taxonomy" id="1798682"/>
    <lineage>
        <taxon>Bacteria</taxon>
        <taxon>Candidatus Magasanikiibacteriota</taxon>
    </lineage>
</organism>
<dbReference type="AlphaFoldDB" id="A0A1F6M7G8"/>
<name>A0A1F6M7G8_9BACT</name>
<reference evidence="2 3" key="1">
    <citation type="journal article" date="2016" name="Nat. Commun.">
        <title>Thousands of microbial genomes shed light on interconnected biogeochemical processes in an aquifer system.</title>
        <authorList>
            <person name="Anantharaman K."/>
            <person name="Brown C.T."/>
            <person name="Hug L.A."/>
            <person name="Sharon I."/>
            <person name="Castelle C.J."/>
            <person name="Probst A.J."/>
            <person name="Thomas B.C."/>
            <person name="Singh A."/>
            <person name="Wilkins M.J."/>
            <person name="Karaoz U."/>
            <person name="Brodie E.L."/>
            <person name="Williams K.H."/>
            <person name="Hubbard S.S."/>
            <person name="Banfield J.F."/>
        </authorList>
    </citation>
    <scope>NUCLEOTIDE SEQUENCE [LARGE SCALE GENOMIC DNA]</scope>
</reference>
<dbReference type="EMBL" id="MFQD01000040">
    <property type="protein sequence ID" value="OGH67602.1"/>
    <property type="molecule type" value="Genomic_DNA"/>
</dbReference>